<keyword evidence="3 9" id="KW-0863">Zinc-finger</keyword>
<reference evidence="12 13" key="1">
    <citation type="journal article" date="2019" name="Commun. Biol.">
        <title>The bagworm genome reveals a unique fibroin gene that provides high tensile strength.</title>
        <authorList>
            <person name="Kono N."/>
            <person name="Nakamura H."/>
            <person name="Ohtoshi R."/>
            <person name="Tomita M."/>
            <person name="Numata K."/>
            <person name="Arakawa K."/>
        </authorList>
    </citation>
    <scope>NUCLEOTIDE SEQUENCE [LARGE SCALE GENOMIC DNA]</scope>
</reference>
<dbReference type="OrthoDB" id="515401at2759"/>
<dbReference type="PANTHER" id="PTHR10071:SF281">
    <property type="entry name" value="BOX A-BINDING FACTOR-RELATED"/>
    <property type="match status" value="1"/>
</dbReference>
<dbReference type="Proteomes" id="UP000299102">
    <property type="component" value="Unassembled WGS sequence"/>
</dbReference>
<evidence type="ECO:0000256" key="8">
    <source>
        <dbReference type="ARBA" id="ARBA00023242"/>
    </source>
</evidence>
<dbReference type="GO" id="GO:0008270">
    <property type="term" value="F:zinc ion binding"/>
    <property type="evidence" value="ECO:0007669"/>
    <property type="project" value="UniProtKB-KW"/>
</dbReference>
<dbReference type="GO" id="GO:0045944">
    <property type="term" value="P:positive regulation of transcription by RNA polymerase II"/>
    <property type="evidence" value="ECO:0007669"/>
    <property type="project" value="TreeGrafter"/>
</dbReference>
<dbReference type="GO" id="GO:0000981">
    <property type="term" value="F:DNA-binding transcription factor activity, RNA polymerase II-specific"/>
    <property type="evidence" value="ECO:0007669"/>
    <property type="project" value="TreeGrafter"/>
</dbReference>
<accession>A0A4C1YPN6</accession>
<evidence type="ECO:0000256" key="2">
    <source>
        <dbReference type="ARBA" id="ARBA00022723"/>
    </source>
</evidence>
<name>A0A4C1YPN6_EUMVA</name>
<feature type="region of interest" description="Disordered" evidence="10">
    <location>
        <begin position="114"/>
        <end position="152"/>
    </location>
</feature>
<feature type="domain" description="GATA-type" evidence="11">
    <location>
        <begin position="530"/>
        <end position="572"/>
    </location>
</feature>
<comment type="caution">
    <text evidence="12">The sequence shown here is derived from an EMBL/GenBank/DDBJ whole genome shotgun (WGS) entry which is preliminary data.</text>
</comment>
<dbReference type="AlphaFoldDB" id="A0A4C1YPN6"/>
<keyword evidence="6" id="KW-0238">DNA-binding</keyword>
<evidence type="ECO:0000256" key="5">
    <source>
        <dbReference type="ARBA" id="ARBA00023015"/>
    </source>
</evidence>
<dbReference type="CDD" id="cd00202">
    <property type="entry name" value="ZnF_GATA"/>
    <property type="match status" value="2"/>
</dbReference>
<dbReference type="GO" id="GO:0000978">
    <property type="term" value="F:RNA polymerase II cis-regulatory region sequence-specific DNA binding"/>
    <property type="evidence" value="ECO:0007669"/>
    <property type="project" value="TreeGrafter"/>
</dbReference>
<dbReference type="PROSITE" id="PS50114">
    <property type="entry name" value="GATA_ZN_FINGER_2"/>
    <property type="match status" value="2"/>
</dbReference>
<dbReference type="SUPFAM" id="SSF57716">
    <property type="entry name" value="Glucocorticoid receptor-like (DNA-binding domain)"/>
    <property type="match status" value="2"/>
</dbReference>
<dbReference type="PRINTS" id="PR00619">
    <property type="entry name" value="GATAZNFINGER"/>
</dbReference>
<dbReference type="InterPro" id="IPR039355">
    <property type="entry name" value="Transcription_factor_GATA"/>
</dbReference>
<evidence type="ECO:0000256" key="7">
    <source>
        <dbReference type="ARBA" id="ARBA00023163"/>
    </source>
</evidence>
<keyword evidence="4" id="KW-0862">Zinc</keyword>
<comment type="subcellular location">
    <subcellularLocation>
        <location evidence="1">Nucleus</location>
    </subcellularLocation>
</comment>
<evidence type="ECO:0000256" key="9">
    <source>
        <dbReference type="PROSITE-ProRule" id="PRU00094"/>
    </source>
</evidence>
<dbReference type="Gene3D" id="3.30.50.10">
    <property type="entry name" value="Erythroid Transcription Factor GATA-1, subunit A"/>
    <property type="match status" value="2"/>
</dbReference>
<keyword evidence="8" id="KW-0539">Nucleus</keyword>
<dbReference type="STRING" id="151549.A0A4C1YPN6"/>
<feature type="region of interest" description="Disordered" evidence="10">
    <location>
        <begin position="20"/>
        <end position="91"/>
    </location>
</feature>
<evidence type="ECO:0000256" key="3">
    <source>
        <dbReference type="ARBA" id="ARBA00022771"/>
    </source>
</evidence>
<dbReference type="SMART" id="SM00401">
    <property type="entry name" value="ZnF_GATA"/>
    <property type="match status" value="2"/>
</dbReference>
<organism evidence="12 13">
    <name type="scientific">Eumeta variegata</name>
    <name type="common">Bagworm moth</name>
    <name type="synonym">Eumeta japonica</name>
    <dbReference type="NCBI Taxonomy" id="151549"/>
    <lineage>
        <taxon>Eukaryota</taxon>
        <taxon>Metazoa</taxon>
        <taxon>Ecdysozoa</taxon>
        <taxon>Arthropoda</taxon>
        <taxon>Hexapoda</taxon>
        <taxon>Insecta</taxon>
        <taxon>Pterygota</taxon>
        <taxon>Neoptera</taxon>
        <taxon>Endopterygota</taxon>
        <taxon>Lepidoptera</taxon>
        <taxon>Glossata</taxon>
        <taxon>Ditrysia</taxon>
        <taxon>Tineoidea</taxon>
        <taxon>Psychidae</taxon>
        <taxon>Oiketicinae</taxon>
        <taxon>Eumeta</taxon>
    </lineage>
</organism>
<sequence length="675" mass="71089">MRKARRRTELAHKITKLKSESACHNVHGTDMETSNVDELQQQHQQQRAPEQAGDEQALRLIKTESRTSSPATTGPVVTEHGDPPNQASTRVDHQPTVITSRRLVRTITTAGHITTDDAPDERTIPPTSIASVSTGTPVSQPEPAPADDVKDEPLDAASTHEEATARALQYAQESRYLAYERLAVSTPAPTSAPPTSAALTGTPRPYVRAAPLRYASGGLVQDGNTESELVHAELALQEHKERGVHALHLTYANEPRPGSEHLDQTRYQDAPALDRTHYALMSEAGASGTGSPHAYQTELTGSPSGMEMIQTAALAQHAGGVAYHQLKYEPRGEPPLEHKPGTYASLQPVTSIHGGGGAYGSYGAPHSPQYQQGGAYATYTLYGGSGGGGTTSIAGGARGDDSPPGLLYRSDPTLGSSALGGAGRAPHLVYGAVVSQGGAYEAPASPGAQQVTLYSQGSTVQYKVSGDYLHQLGGGSPSGGGAAVEYAPVSGYAGGVLVESALGYATQAQPWTTSANFIPIEEGLDPGSATVEMKECVNCAAAYTPLWRRDGTGHYLCNACGLYNRMNGVNRPPLKGQKAKPQQALPSNGNRRMGVTCANCRTSNTTLWRRNNNGEPVCNACGLYYKLHNVNRPLSMKKDGIQTRKRKPKSIGAHARPAPGAGPGPGPGALSGYHR</sequence>
<feature type="region of interest" description="Disordered" evidence="10">
    <location>
        <begin position="635"/>
        <end position="675"/>
    </location>
</feature>
<dbReference type="FunFam" id="3.30.50.10:FF:000032">
    <property type="entry name" value="Transcription factor GATA-3"/>
    <property type="match status" value="1"/>
</dbReference>
<evidence type="ECO:0000259" key="11">
    <source>
        <dbReference type="PROSITE" id="PS50114"/>
    </source>
</evidence>
<protein>
    <submittedName>
        <fullName evidence="12">GATA-binding factor A</fullName>
    </submittedName>
</protein>
<evidence type="ECO:0000313" key="12">
    <source>
        <dbReference type="EMBL" id="GBP77100.1"/>
    </source>
</evidence>
<evidence type="ECO:0000256" key="6">
    <source>
        <dbReference type="ARBA" id="ARBA00023125"/>
    </source>
</evidence>
<dbReference type="InterPro" id="IPR000679">
    <property type="entry name" value="Znf_GATA"/>
</dbReference>
<dbReference type="GO" id="GO:0005634">
    <property type="term" value="C:nucleus"/>
    <property type="evidence" value="ECO:0007669"/>
    <property type="project" value="UniProtKB-SubCell"/>
</dbReference>
<evidence type="ECO:0000256" key="10">
    <source>
        <dbReference type="SAM" id="MobiDB-lite"/>
    </source>
</evidence>
<keyword evidence="7" id="KW-0804">Transcription</keyword>
<dbReference type="PANTHER" id="PTHR10071">
    <property type="entry name" value="TRANSCRIPTION FACTOR GATA FAMILY MEMBER"/>
    <property type="match status" value="1"/>
</dbReference>
<evidence type="ECO:0000256" key="4">
    <source>
        <dbReference type="ARBA" id="ARBA00022833"/>
    </source>
</evidence>
<keyword evidence="2" id="KW-0479">Metal-binding</keyword>
<evidence type="ECO:0000313" key="13">
    <source>
        <dbReference type="Proteomes" id="UP000299102"/>
    </source>
</evidence>
<dbReference type="GO" id="GO:0045165">
    <property type="term" value="P:cell fate commitment"/>
    <property type="evidence" value="ECO:0007669"/>
    <property type="project" value="TreeGrafter"/>
</dbReference>
<keyword evidence="5" id="KW-0805">Transcription regulation</keyword>
<keyword evidence="13" id="KW-1185">Reference proteome</keyword>
<evidence type="ECO:0000256" key="1">
    <source>
        <dbReference type="ARBA" id="ARBA00004123"/>
    </source>
</evidence>
<feature type="domain" description="GATA-type" evidence="11">
    <location>
        <begin position="591"/>
        <end position="644"/>
    </location>
</feature>
<gene>
    <name evidence="12" type="primary">pnr</name>
    <name evidence="12" type="ORF">EVAR_61102_1</name>
</gene>
<dbReference type="EMBL" id="BGZK01001317">
    <property type="protein sequence ID" value="GBP77100.1"/>
    <property type="molecule type" value="Genomic_DNA"/>
</dbReference>
<dbReference type="InterPro" id="IPR013088">
    <property type="entry name" value="Znf_NHR/GATA"/>
</dbReference>
<dbReference type="PROSITE" id="PS00344">
    <property type="entry name" value="GATA_ZN_FINGER_1"/>
    <property type="match status" value="2"/>
</dbReference>
<feature type="compositionally biased region" description="Polar residues" evidence="10">
    <location>
        <begin position="125"/>
        <end position="139"/>
    </location>
</feature>
<dbReference type="GO" id="GO:0000122">
    <property type="term" value="P:negative regulation of transcription by RNA polymerase II"/>
    <property type="evidence" value="ECO:0007669"/>
    <property type="project" value="TreeGrafter"/>
</dbReference>
<dbReference type="Pfam" id="PF00320">
    <property type="entry name" value="GATA"/>
    <property type="match status" value="2"/>
</dbReference>
<proteinExistence type="predicted"/>